<dbReference type="AlphaFoldDB" id="A0A975FKU8"/>
<evidence type="ECO:0000256" key="2">
    <source>
        <dbReference type="ARBA" id="ARBA00022730"/>
    </source>
</evidence>
<evidence type="ECO:0000256" key="4">
    <source>
        <dbReference type="ARBA" id="ARBA00022980"/>
    </source>
</evidence>
<evidence type="ECO:0000256" key="9">
    <source>
        <dbReference type="RuleBase" id="RU003660"/>
    </source>
</evidence>
<dbReference type="GO" id="GO:0019843">
    <property type="term" value="F:rRNA binding"/>
    <property type="evidence" value="ECO:0007669"/>
    <property type="project" value="UniProtKB-UniRule"/>
</dbReference>
<dbReference type="InterPro" id="IPR035987">
    <property type="entry name" value="Ribosomal_uS8_sf"/>
</dbReference>
<dbReference type="GO" id="GO:0005737">
    <property type="term" value="C:cytoplasm"/>
    <property type="evidence" value="ECO:0007669"/>
    <property type="project" value="UniProtKB-ARBA"/>
</dbReference>
<dbReference type="PROSITE" id="PS00053">
    <property type="entry name" value="RIBOSOMAL_S8"/>
    <property type="match status" value="1"/>
</dbReference>
<dbReference type="FunFam" id="3.30.1490.10:FF:000001">
    <property type="entry name" value="30S ribosomal protein S8"/>
    <property type="match status" value="1"/>
</dbReference>
<comment type="function">
    <text evidence="8">One of the primary rRNA binding proteins, it binds directly to 16S rRNA central domain where it helps coordinate assembly of the platform of the 30S subunit.</text>
</comment>
<evidence type="ECO:0000256" key="8">
    <source>
        <dbReference type="HAMAP-Rule" id="MF_01302"/>
    </source>
</evidence>
<dbReference type="SUPFAM" id="SSF56047">
    <property type="entry name" value="Ribosomal protein S8"/>
    <property type="match status" value="1"/>
</dbReference>
<comment type="similarity">
    <text evidence="1 8 9">Belongs to the universal ribosomal protein uS8 family.</text>
</comment>
<dbReference type="GO" id="GO:0005840">
    <property type="term" value="C:ribosome"/>
    <property type="evidence" value="ECO:0007669"/>
    <property type="project" value="UniProtKB-KW"/>
</dbReference>
<dbReference type="Gene3D" id="3.30.1370.30">
    <property type="match status" value="1"/>
</dbReference>
<dbReference type="PANTHER" id="PTHR11758">
    <property type="entry name" value="40S RIBOSOMAL PROTEIN S15A"/>
    <property type="match status" value="1"/>
</dbReference>
<name>A0A975FKU8_LOWBP</name>
<evidence type="ECO:0000256" key="5">
    <source>
        <dbReference type="ARBA" id="ARBA00023274"/>
    </source>
</evidence>
<dbReference type="GO" id="GO:1990904">
    <property type="term" value="C:ribonucleoprotein complex"/>
    <property type="evidence" value="ECO:0007669"/>
    <property type="project" value="UniProtKB-KW"/>
</dbReference>
<dbReference type="FunFam" id="3.30.1370.30:FF:000002">
    <property type="entry name" value="30S ribosomal protein S8"/>
    <property type="match status" value="1"/>
</dbReference>
<reference evidence="10" key="1">
    <citation type="submission" date="2020-06" db="EMBL/GenBank/DDBJ databases">
        <title>Complete genome sequence of Candidatus Phytoplasma luffae NCHU2019.</title>
        <authorList>
            <person name="Cho S.-T."/>
            <person name="Tan C.-M."/>
            <person name="Li J.-R."/>
            <person name="Chien Y.-Y."/>
            <person name="Chiu Y.-C."/>
            <person name="Yang J.-Y."/>
            <person name="Kuo C.-H."/>
        </authorList>
    </citation>
    <scope>NUCLEOTIDE SEQUENCE</scope>
    <source>
        <strain evidence="10">NCHU2019</strain>
    </source>
</reference>
<keyword evidence="2 8" id="KW-0699">rRNA-binding</keyword>
<evidence type="ECO:0000256" key="1">
    <source>
        <dbReference type="ARBA" id="ARBA00006471"/>
    </source>
</evidence>
<dbReference type="GO" id="GO:0003735">
    <property type="term" value="F:structural constituent of ribosome"/>
    <property type="evidence" value="ECO:0007669"/>
    <property type="project" value="InterPro"/>
</dbReference>
<evidence type="ECO:0000313" key="11">
    <source>
        <dbReference type="Proteomes" id="UP000672038"/>
    </source>
</evidence>
<accession>A0A975FKU8</accession>
<dbReference type="NCBIfam" id="NF001109">
    <property type="entry name" value="PRK00136.1"/>
    <property type="match status" value="1"/>
</dbReference>
<keyword evidence="5 8" id="KW-0687">Ribonucleoprotein</keyword>
<comment type="subunit">
    <text evidence="7 8">Part of the 30S ribosomal subunit. Contacts proteins S5 and S12.</text>
</comment>
<dbReference type="InterPro" id="IPR047863">
    <property type="entry name" value="Ribosomal_uS8_CS"/>
</dbReference>
<dbReference type="Proteomes" id="UP000672038">
    <property type="component" value="Chromosome"/>
</dbReference>
<gene>
    <name evidence="8 10" type="primary">rpsH</name>
    <name evidence="10" type="ORF">LFWB_2210</name>
</gene>
<keyword evidence="4 8" id="KW-0689">Ribosomal protein</keyword>
<evidence type="ECO:0000313" key="10">
    <source>
        <dbReference type="EMBL" id="QTX02791.1"/>
    </source>
</evidence>
<dbReference type="InterPro" id="IPR000630">
    <property type="entry name" value="Ribosomal_uS8"/>
</dbReference>
<dbReference type="RefSeq" id="WP_210954840.1">
    <property type="nucleotide sequence ID" value="NZ_CP054393.1"/>
</dbReference>
<sequence>MAINNPIADLLTRIRNANIMYHEKVSVPISKFKIKILEVIKKEGFIKDFYLDKANKKIIIYLKYNADKQRIITGLKRVSKYVPVNKIPRVYNGLGIALISTSKGVLTDYEALLQNVGGEVLAYIW</sequence>
<dbReference type="EMBL" id="CP054393">
    <property type="protein sequence ID" value="QTX02791.1"/>
    <property type="molecule type" value="Genomic_DNA"/>
</dbReference>
<proteinExistence type="inferred from homology"/>
<keyword evidence="11" id="KW-1185">Reference proteome</keyword>
<keyword evidence="3 8" id="KW-0694">RNA-binding</keyword>
<dbReference type="Gene3D" id="3.30.1490.10">
    <property type="match status" value="1"/>
</dbReference>
<organism evidence="10 11">
    <name type="scientific">Loofah witches'-broom phytoplasma</name>
    <dbReference type="NCBI Taxonomy" id="35773"/>
    <lineage>
        <taxon>Bacteria</taxon>
        <taxon>Bacillati</taxon>
        <taxon>Mycoplasmatota</taxon>
        <taxon>Mollicutes</taxon>
        <taxon>Acholeplasmatales</taxon>
        <taxon>Acholeplasmataceae</taxon>
        <taxon>Candidatus Phytoplasma</taxon>
        <taxon>16SrVIII (Loofah witches'-broom group)</taxon>
    </lineage>
</organism>
<evidence type="ECO:0000256" key="6">
    <source>
        <dbReference type="ARBA" id="ARBA00035258"/>
    </source>
</evidence>
<evidence type="ECO:0000256" key="3">
    <source>
        <dbReference type="ARBA" id="ARBA00022884"/>
    </source>
</evidence>
<dbReference type="KEGG" id="pluf:LFWB_2210"/>
<dbReference type="GO" id="GO:0006412">
    <property type="term" value="P:translation"/>
    <property type="evidence" value="ECO:0007669"/>
    <property type="project" value="UniProtKB-UniRule"/>
</dbReference>
<protein>
    <recommendedName>
        <fullName evidence="6 8">Small ribosomal subunit protein uS8</fullName>
    </recommendedName>
</protein>
<evidence type="ECO:0000256" key="7">
    <source>
        <dbReference type="ARBA" id="ARBA00046740"/>
    </source>
</evidence>
<dbReference type="Pfam" id="PF00410">
    <property type="entry name" value="Ribosomal_S8"/>
    <property type="match status" value="1"/>
</dbReference>
<dbReference type="HAMAP" id="MF_01302_B">
    <property type="entry name" value="Ribosomal_uS8_B"/>
    <property type="match status" value="1"/>
</dbReference>